<reference evidence="9 10" key="1">
    <citation type="journal article" date="2009" name="J. Bacteriol.">
        <title>Complete genome sequence of Robiginitalea biformata HTCC2501.</title>
        <authorList>
            <person name="Oh H.M."/>
            <person name="Giovannoni S.J."/>
            <person name="Lee K."/>
            <person name="Ferriera S."/>
            <person name="Johnson J."/>
            <person name="Cho J.C."/>
        </authorList>
    </citation>
    <scope>NUCLEOTIDE SEQUENCE [LARGE SCALE GENOMIC DNA]</scope>
    <source>
        <strain evidence="10">ATCC BAA-864 / HTCC2501 / KCTC 12146</strain>
    </source>
</reference>
<sequence length="206" mass="22116">MLYTTVDMLGVIAFAISGVLVAMEKRLDLFGVGIIAMVTAIGGGTIRDLLVGEVPVDWMRHAYIVYVILLTTVLAVLFQNRLKNLRKSLFLFDTIGIGLYTLVGIEKGLAAGLSPVICIALGTITACFGGVLRDILCNEIPVIFRREIYASACIAGGILFFVLLAGGIDPGYCNIAGILTVILIRLLAVRFHIGMPNIYRDRGPAG</sequence>
<feature type="domain" description="Glycine transporter" evidence="8">
    <location>
        <begin position="5"/>
        <end position="79"/>
    </location>
</feature>
<feature type="transmembrane region" description="Helical" evidence="7">
    <location>
        <begin position="58"/>
        <end position="77"/>
    </location>
</feature>
<protein>
    <recommendedName>
        <fullName evidence="8">Glycine transporter domain-containing protein</fullName>
    </recommendedName>
</protein>
<evidence type="ECO:0000256" key="7">
    <source>
        <dbReference type="SAM" id="Phobius"/>
    </source>
</evidence>
<feature type="transmembrane region" description="Helical" evidence="7">
    <location>
        <begin position="6"/>
        <end position="22"/>
    </location>
</feature>
<proteinExistence type="inferred from homology"/>
<evidence type="ECO:0000313" key="9">
    <source>
        <dbReference type="EMBL" id="EAR15167.1"/>
    </source>
</evidence>
<dbReference type="PANTHER" id="PTHR30506:SF3">
    <property type="entry name" value="UPF0126 INNER MEMBRANE PROTEIN YADS-RELATED"/>
    <property type="match status" value="1"/>
</dbReference>
<dbReference type="InterPro" id="IPR005115">
    <property type="entry name" value="Gly_transporter"/>
</dbReference>
<feature type="domain" description="Glycine transporter" evidence="8">
    <location>
        <begin position="91"/>
        <end position="163"/>
    </location>
</feature>
<comment type="similarity">
    <text evidence="2">Belongs to the UPF0126 family.</text>
</comment>
<dbReference type="STRING" id="313596.RB2501_12592"/>
<dbReference type="GO" id="GO:0005886">
    <property type="term" value="C:plasma membrane"/>
    <property type="evidence" value="ECO:0007669"/>
    <property type="project" value="UniProtKB-SubCell"/>
</dbReference>
<keyword evidence="4 7" id="KW-0812">Transmembrane</keyword>
<evidence type="ECO:0000256" key="6">
    <source>
        <dbReference type="ARBA" id="ARBA00023136"/>
    </source>
</evidence>
<dbReference type="PANTHER" id="PTHR30506">
    <property type="entry name" value="INNER MEMBRANE PROTEIN"/>
    <property type="match status" value="1"/>
</dbReference>
<accession>A4CNC5</accession>
<keyword evidence="3" id="KW-1003">Cell membrane</keyword>
<dbReference type="RefSeq" id="WP_015754487.1">
    <property type="nucleotide sequence ID" value="NC_013222.1"/>
</dbReference>
<dbReference type="KEGG" id="rbi:RB2501_12592"/>
<comment type="subcellular location">
    <subcellularLocation>
        <location evidence="1">Cell membrane</location>
        <topology evidence="1">Multi-pass membrane protein</topology>
    </subcellularLocation>
</comment>
<feature type="transmembrane region" description="Helical" evidence="7">
    <location>
        <begin position="148"/>
        <end position="168"/>
    </location>
</feature>
<dbReference type="eggNOG" id="COG2860">
    <property type="taxonomic scope" value="Bacteria"/>
</dbReference>
<keyword evidence="5 7" id="KW-1133">Transmembrane helix</keyword>
<feature type="transmembrane region" description="Helical" evidence="7">
    <location>
        <begin position="89"/>
        <end position="105"/>
    </location>
</feature>
<evidence type="ECO:0000313" key="10">
    <source>
        <dbReference type="Proteomes" id="UP000009049"/>
    </source>
</evidence>
<keyword evidence="6 7" id="KW-0472">Membrane</keyword>
<dbReference type="EMBL" id="CP001712">
    <property type="protein sequence ID" value="EAR15167.1"/>
    <property type="molecule type" value="Genomic_DNA"/>
</dbReference>
<dbReference type="AlphaFoldDB" id="A4CNC5"/>
<gene>
    <name evidence="9" type="ordered locus">RB2501_12592</name>
</gene>
<evidence type="ECO:0000256" key="2">
    <source>
        <dbReference type="ARBA" id="ARBA00008193"/>
    </source>
</evidence>
<evidence type="ECO:0000256" key="1">
    <source>
        <dbReference type="ARBA" id="ARBA00004651"/>
    </source>
</evidence>
<dbReference type="Proteomes" id="UP000009049">
    <property type="component" value="Chromosome"/>
</dbReference>
<evidence type="ECO:0000256" key="4">
    <source>
        <dbReference type="ARBA" id="ARBA00022692"/>
    </source>
</evidence>
<feature type="transmembrane region" description="Helical" evidence="7">
    <location>
        <begin position="29"/>
        <end position="46"/>
    </location>
</feature>
<organism evidence="9 10">
    <name type="scientific">Robiginitalea biformata (strain ATCC BAA-864 / DSM 15991 / KCTC 12146 / HTCC2501)</name>
    <dbReference type="NCBI Taxonomy" id="313596"/>
    <lineage>
        <taxon>Bacteria</taxon>
        <taxon>Pseudomonadati</taxon>
        <taxon>Bacteroidota</taxon>
        <taxon>Flavobacteriia</taxon>
        <taxon>Flavobacteriales</taxon>
        <taxon>Flavobacteriaceae</taxon>
        <taxon>Robiginitalea</taxon>
    </lineage>
</organism>
<dbReference type="OrthoDB" id="9791874at2"/>
<dbReference type="Pfam" id="PF03458">
    <property type="entry name" value="Gly_transporter"/>
    <property type="match status" value="2"/>
</dbReference>
<feature type="transmembrane region" description="Helical" evidence="7">
    <location>
        <begin position="174"/>
        <end position="193"/>
    </location>
</feature>
<dbReference type="HOGENOM" id="CLU_064906_2_1_10"/>
<keyword evidence="10" id="KW-1185">Reference proteome</keyword>
<evidence type="ECO:0000259" key="8">
    <source>
        <dbReference type="Pfam" id="PF03458"/>
    </source>
</evidence>
<evidence type="ECO:0000256" key="3">
    <source>
        <dbReference type="ARBA" id="ARBA00022475"/>
    </source>
</evidence>
<evidence type="ECO:0000256" key="5">
    <source>
        <dbReference type="ARBA" id="ARBA00022989"/>
    </source>
</evidence>
<name>A4CNC5_ROBBH</name>
<feature type="transmembrane region" description="Helical" evidence="7">
    <location>
        <begin position="111"/>
        <end position="136"/>
    </location>
</feature>